<dbReference type="Proteomes" id="UP001158360">
    <property type="component" value="Unassembled WGS sequence"/>
</dbReference>
<dbReference type="EMBL" id="JAODZM010000181">
    <property type="protein sequence ID" value="MDH0199306.1"/>
    <property type="molecule type" value="Genomic_DNA"/>
</dbReference>
<evidence type="ECO:0000313" key="2">
    <source>
        <dbReference type="EMBL" id="MDH0199306.1"/>
    </source>
</evidence>
<feature type="non-terminal residue" evidence="2">
    <location>
        <position position="188"/>
    </location>
</feature>
<dbReference type="AlphaFoldDB" id="A0AAW6SFG0"/>
<reference evidence="2" key="1">
    <citation type="submission" date="2022-09" db="EMBL/GenBank/DDBJ databases">
        <title>Intensive care unit water sources are persistently colonized with multi-drug resistant bacteria and are the site of extensive horizontal gene transfer of antibiotic resistance genes.</title>
        <authorList>
            <person name="Diorio-Toth L."/>
        </authorList>
    </citation>
    <scope>NUCLEOTIDE SEQUENCE</scope>
    <source>
        <strain evidence="2">GD04139</strain>
    </source>
</reference>
<evidence type="ECO:0000313" key="3">
    <source>
        <dbReference type="Proteomes" id="UP001158360"/>
    </source>
</evidence>
<sequence length="188" mass="20573">VHDRLIEKGSTLEQVQGAVARAFGKTADEINRANQAGQNFNPKSLQIAPPTADGDKVILNLEEQNELLKIQDERQRAVAKARMAASKVTDNPNQIASAERLAAENYDLQEAEEARRKAQQQNEQQGKSAATQMEANAQKIADYKQRAETAAGATQDLSREQAMLRAEQSLNKSATAGQIDEIRKYAAA</sequence>
<name>A0AAW6SFG0_ENTCL</name>
<proteinExistence type="predicted"/>
<evidence type="ECO:0000256" key="1">
    <source>
        <dbReference type="SAM" id="MobiDB-lite"/>
    </source>
</evidence>
<feature type="region of interest" description="Disordered" evidence="1">
    <location>
        <begin position="115"/>
        <end position="156"/>
    </location>
</feature>
<feature type="non-terminal residue" evidence="2">
    <location>
        <position position="1"/>
    </location>
</feature>
<accession>A0AAW6SFG0</accession>
<organism evidence="2 3">
    <name type="scientific">Enterobacter cloacae</name>
    <dbReference type="NCBI Taxonomy" id="550"/>
    <lineage>
        <taxon>Bacteria</taxon>
        <taxon>Pseudomonadati</taxon>
        <taxon>Pseudomonadota</taxon>
        <taxon>Gammaproteobacteria</taxon>
        <taxon>Enterobacterales</taxon>
        <taxon>Enterobacteriaceae</taxon>
        <taxon>Enterobacter</taxon>
        <taxon>Enterobacter cloacae complex</taxon>
    </lineage>
</organism>
<comment type="caution">
    <text evidence="2">The sequence shown here is derived from an EMBL/GenBank/DDBJ whole genome shotgun (WGS) entry which is preliminary data.</text>
</comment>
<evidence type="ECO:0008006" key="4">
    <source>
        <dbReference type="Google" id="ProtNLM"/>
    </source>
</evidence>
<feature type="compositionally biased region" description="Polar residues" evidence="1">
    <location>
        <begin position="119"/>
        <end position="135"/>
    </location>
</feature>
<protein>
    <recommendedName>
        <fullName evidence="4">LysM peptidoglycan-binding domain-containing protein</fullName>
    </recommendedName>
</protein>
<gene>
    <name evidence="2" type="ORF">N7383_27200</name>
</gene>